<dbReference type="eggNOG" id="COG1917">
    <property type="taxonomic scope" value="Bacteria"/>
</dbReference>
<evidence type="ECO:0000313" key="2">
    <source>
        <dbReference type="EMBL" id="EAQ80013.1"/>
    </source>
</evidence>
<gene>
    <name evidence="2" type="ORF">DSM3645_05305</name>
</gene>
<sequence length="122" mass="13605">MIQAYYLYTGPDGHSHVTRGSIVDNEVTAAKSVLFKETPPHATLEWHNAPTTQYVITLSGTLEFTMHDGETFTLGPGDILIALDVTGTGHSWRLVDDEPWRRLYVAFDQDAKINFQPDKSLG</sequence>
<dbReference type="InterPro" id="IPR011051">
    <property type="entry name" value="RmlC_Cupin_sf"/>
</dbReference>
<evidence type="ECO:0000313" key="3">
    <source>
        <dbReference type="Proteomes" id="UP000004358"/>
    </source>
</evidence>
<dbReference type="EMBL" id="AANZ01000011">
    <property type="protein sequence ID" value="EAQ80013.1"/>
    <property type="molecule type" value="Genomic_DNA"/>
</dbReference>
<dbReference type="Gene3D" id="2.60.120.10">
    <property type="entry name" value="Jelly Rolls"/>
    <property type="match status" value="1"/>
</dbReference>
<feature type="domain" description="Cupin type-2" evidence="1">
    <location>
        <begin position="38"/>
        <end position="101"/>
    </location>
</feature>
<dbReference type="Pfam" id="PF07883">
    <property type="entry name" value="Cupin_2"/>
    <property type="match status" value="1"/>
</dbReference>
<dbReference type="PANTHER" id="PTHR36156:SF2">
    <property type="entry name" value="CUPIN TYPE-2 DOMAIN-CONTAINING PROTEIN"/>
    <property type="match status" value="1"/>
</dbReference>
<comment type="caution">
    <text evidence="2">The sequence shown here is derived from an EMBL/GenBank/DDBJ whole genome shotgun (WGS) entry which is preliminary data.</text>
</comment>
<dbReference type="InterPro" id="IPR013096">
    <property type="entry name" value="Cupin_2"/>
</dbReference>
<dbReference type="RefSeq" id="WP_002654657.1">
    <property type="nucleotide sequence ID" value="NZ_CH672377.1"/>
</dbReference>
<dbReference type="STRING" id="314230.DSM3645_05305"/>
<dbReference type="PANTHER" id="PTHR36156">
    <property type="entry name" value="SLR2101 PROTEIN"/>
    <property type="match status" value="1"/>
</dbReference>
<organism evidence="2 3">
    <name type="scientific">Blastopirellula marina DSM 3645</name>
    <dbReference type="NCBI Taxonomy" id="314230"/>
    <lineage>
        <taxon>Bacteria</taxon>
        <taxon>Pseudomonadati</taxon>
        <taxon>Planctomycetota</taxon>
        <taxon>Planctomycetia</taxon>
        <taxon>Pirellulales</taxon>
        <taxon>Pirellulaceae</taxon>
        <taxon>Blastopirellula</taxon>
    </lineage>
</organism>
<dbReference type="HOGENOM" id="CLU_120735_0_1_0"/>
<name>A3ZTV6_9BACT</name>
<dbReference type="AlphaFoldDB" id="A3ZTV6"/>
<reference evidence="2 3" key="1">
    <citation type="submission" date="2006-02" db="EMBL/GenBank/DDBJ databases">
        <authorList>
            <person name="Amann R."/>
            <person name="Ferriera S."/>
            <person name="Johnson J."/>
            <person name="Kravitz S."/>
            <person name="Halpern A."/>
            <person name="Remington K."/>
            <person name="Beeson K."/>
            <person name="Tran B."/>
            <person name="Rogers Y.-H."/>
            <person name="Friedman R."/>
            <person name="Venter J.C."/>
        </authorList>
    </citation>
    <scope>NUCLEOTIDE SEQUENCE [LARGE SCALE GENOMIC DNA]</scope>
    <source>
        <strain evidence="2 3">DSM 3645</strain>
    </source>
</reference>
<dbReference type="InterPro" id="IPR047142">
    <property type="entry name" value="OryJ/VirC-like"/>
</dbReference>
<dbReference type="SUPFAM" id="SSF51182">
    <property type="entry name" value="RmlC-like cupins"/>
    <property type="match status" value="1"/>
</dbReference>
<dbReference type="Proteomes" id="UP000004358">
    <property type="component" value="Unassembled WGS sequence"/>
</dbReference>
<protein>
    <recommendedName>
        <fullName evidence="1">Cupin type-2 domain-containing protein</fullName>
    </recommendedName>
</protein>
<dbReference type="CDD" id="cd07009">
    <property type="entry name" value="cupin_BLL0285-like"/>
    <property type="match status" value="1"/>
</dbReference>
<dbReference type="InterPro" id="IPR014710">
    <property type="entry name" value="RmlC-like_jellyroll"/>
</dbReference>
<accession>A3ZTV6</accession>
<dbReference type="OrthoDB" id="4205621at2"/>
<evidence type="ECO:0000259" key="1">
    <source>
        <dbReference type="Pfam" id="PF07883"/>
    </source>
</evidence>
<proteinExistence type="predicted"/>